<name>A0A6P4XC56_BRABE</name>
<reference evidence="3" key="1">
    <citation type="submission" date="2025-08" db="UniProtKB">
        <authorList>
            <consortium name="RefSeq"/>
        </authorList>
    </citation>
    <scope>IDENTIFICATION</scope>
    <source>
        <tissue evidence="3">Gonad</tissue>
    </source>
</reference>
<evidence type="ECO:0000313" key="3">
    <source>
        <dbReference type="RefSeq" id="XP_019614100.1"/>
    </source>
</evidence>
<feature type="signal peptide" evidence="1">
    <location>
        <begin position="1"/>
        <end position="18"/>
    </location>
</feature>
<dbReference type="OrthoDB" id="10077626at2759"/>
<dbReference type="KEGG" id="bbel:109462044"/>
<keyword evidence="1" id="KW-0732">Signal</keyword>
<dbReference type="Proteomes" id="UP000515135">
    <property type="component" value="Unplaced"/>
</dbReference>
<accession>A0A6P4XC56</accession>
<evidence type="ECO:0000256" key="1">
    <source>
        <dbReference type="SAM" id="SignalP"/>
    </source>
</evidence>
<keyword evidence="2" id="KW-1185">Reference proteome</keyword>
<protein>
    <submittedName>
        <fullName evidence="3">Uncharacterized protein LOC109462044</fullName>
    </submittedName>
</protein>
<gene>
    <name evidence="3" type="primary">LOC109462044</name>
</gene>
<proteinExistence type="predicted"/>
<dbReference type="GeneID" id="109462044"/>
<evidence type="ECO:0000313" key="2">
    <source>
        <dbReference type="Proteomes" id="UP000515135"/>
    </source>
</evidence>
<feature type="chain" id="PRO_5028295178" evidence="1">
    <location>
        <begin position="19"/>
        <end position="297"/>
    </location>
</feature>
<dbReference type="RefSeq" id="XP_019614100.1">
    <property type="nucleotide sequence ID" value="XM_019758541.1"/>
</dbReference>
<sequence>MRIFCVVLVVCLAGAASAKSLQEVEELLQALREAIQTADKEAVPADKAAVPEGNAKGEAEVVKVNEKGVVFAERIAFDDANNCETLHVPAHNERAEVDIRHCFDDKKGSSGTSMYCITQESHCFLLPVAKEGEPGLQQQEEGIQEFENQNNAVLDANGIDVQDNKWVITGVADRSGLPEPLATFNPDFKVFYAAKMDEDAVILQEGAVVPEENDKRSLFGGCSNGAIPQTMYAVTDRNGCEYLVFCDRHPVSGTADCPRRHVTDTFFLTCLCCPGTTHHSQCLYCNDLTCNHGCPSG</sequence>
<organism evidence="2 3">
    <name type="scientific">Branchiostoma belcheri</name>
    <name type="common">Amphioxus</name>
    <dbReference type="NCBI Taxonomy" id="7741"/>
    <lineage>
        <taxon>Eukaryota</taxon>
        <taxon>Metazoa</taxon>
        <taxon>Chordata</taxon>
        <taxon>Cephalochordata</taxon>
        <taxon>Leptocardii</taxon>
        <taxon>Amphioxiformes</taxon>
        <taxon>Branchiostomatidae</taxon>
        <taxon>Branchiostoma</taxon>
    </lineage>
</organism>
<dbReference type="AlphaFoldDB" id="A0A6P4XC56"/>